<dbReference type="GO" id="GO:0016747">
    <property type="term" value="F:acyltransferase activity, transferring groups other than amino-acyl groups"/>
    <property type="evidence" value="ECO:0007669"/>
    <property type="project" value="InterPro"/>
</dbReference>
<keyword evidence="2" id="KW-0808">Transferase</keyword>
<organism evidence="2 3">
    <name type="scientific">Marinobacter salarius</name>
    <dbReference type="NCBI Taxonomy" id="1420917"/>
    <lineage>
        <taxon>Bacteria</taxon>
        <taxon>Pseudomonadati</taxon>
        <taxon>Pseudomonadota</taxon>
        <taxon>Gammaproteobacteria</taxon>
        <taxon>Pseudomonadales</taxon>
        <taxon>Marinobacteraceae</taxon>
        <taxon>Marinobacter</taxon>
    </lineage>
</organism>
<dbReference type="STRING" id="1420917.AU15_13580"/>
<dbReference type="GeneID" id="77257779"/>
<dbReference type="Pfam" id="PF13302">
    <property type="entry name" value="Acetyltransf_3"/>
    <property type="match status" value="1"/>
</dbReference>
<dbReference type="RefSeq" id="WP_075195382.1">
    <property type="nucleotide sequence ID" value="NZ_CP020931.1"/>
</dbReference>
<dbReference type="AlphaFoldDB" id="A0A1W6KEZ1"/>
<reference evidence="2 3" key="1">
    <citation type="submission" date="2017-04" db="EMBL/GenBank/DDBJ databases">
        <title>Genome Sequence of Marinobacter salarius strain SMR5 Isolated from a culture of the Diatom Skeletonema marinoi.</title>
        <authorList>
            <person name="Topel M."/>
            <person name="Pinder M.I.M."/>
            <person name="Johansson O.N."/>
            <person name="Kourtchenko O."/>
            <person name="Godhe A."/>
            <person name="Clarke A.K."/>
        </authorList>
    </citation>
    <scope>NUCLEOTIDE SEQUENCE [LARGE SCALE GENOMIC DNA]</scope>
    <source>
        <strain evidence="2 3">SMR5</strain>
    </source>
</reference>
<name>A0A1W6KEZ1_9GAMM</name>
<dbReference type="PANTHER" id="PTHR43792:SF1">
    <property type="entry name" value="N-ACETYLTRANSFERASE DOMAIN-CONTAINING PROTEIN"/>
    <property type="match status" value="1"/>
</dbReference>
<sequence>MAELLEFQTERLRLRQWRESDLEPFAVLNADPKVMEFFPEPLGGHASNEMAETIRSLIKQRGWGFWAVEVKGAEPFIGFCGLHVPVAAMPFSPCVEIGWRLSFAHWGNGYASEAARGALDMGFQQLGLSEIVSFATVGNLRSRGVMERIGMTYSGEFEHPSLPESSPLRPHVLYRLQREQWEVEKPNH</sequence>
<dbReference type="SUPFAM" id="SSF55729">
    <property type="entry name" value="Acyl-CoA N-acyltransferases (Nat)"/>
    <property type="match status" value="1"/>
</dbReference>
<accession>A0A1W6KEZ1</accession>
<dbReference type="PANTHER" id="PTHR43792">
    <property type="entry name" value="GNAT FAMILY, PUTATIVE (AFU_ORTHOLOGUE AFUA_3G00765)-RELATED-RELATED"/>
    <property type="match status" value="1"/>
</dbReference>
<dbReference type="InterPro" id="IPR000182">
    <property type="entry name" value="GNAT_dom"/>
</dbReference>
<evidence type="ECO:0000313" key="2">
    <source>
        <dbReference type="EMBL" id="ARM85882.1"/>
    </source>
</evidence>
<protein>
    <submittedName>
        <fullName evidence="2">Acetyltransferase (GNAT) domain protein</fullName>
    </submittedName>
</protein>
<evidence type="ECO:0000259" key="1">
    <source>
        <dbReference type="PROSITE" id="PS51186"/>
    </source>
</evidence>
<evidence type="ECO:0000313" key="3">
    <source>
        <dbReference type="Proteomes" id="UP000193100"/>
    </source>
</evidence>
<feature type="domain" description="N-acetyltransferase" evidence="1">
    <location>
        <begin position="12"/>
        <end position="179"/>
    </location>
</feature>
<dbReference type="Gene3D" id="3.40.630.30">
    <property type="match status" value="1"/>
</dbReference>
<dbReference type="PROSITE" id="PS51186">
    <property type="entry name" value="GNAT"/>
    <property type="match status" value="1"/>
</dbReference>
<dbReference type="Proteomes" id="UP000193100">
    <property type="component" value="Chromosome"/>
</dbReference>
<dbReference type="InterPro" id="IPR016181">
    <property type="entry name" value="Acyl_CoA_acyltransferase"/>
</dbReference>
<dbReference type="EMBL" id="CP020931">
    <property type="protein sequence ID" value="ARM85882.1"/>
    <property type="molecule type" value="Genomic_DNA"/>
</dbReference>
<proteinExistence type="predicted"/>
<dbReference type="InterPro" id="IPR051531">
    <property type="entry name" value="N-acetyltransferase"/>
</dbReference>
<gene>
    <name evidence="2" type="ORF">MARSALSMR5_03862</name>
</gene>